<feature type="coiled-coil region" evidence="1">
    <location>
        <begin position="237"/>
        <end position="331"/>
    </location>
</feature>
<accession>A0A8B8GFK2</accession>
<dbReference type="GeneID" id="112691562"/>
<dbReference type="Proteomes" id="UP000694846">
    <property type="component" value="Unplaced"/>
</dbReference>
<feature type="region of interest" description="Disordered" evidence="2">
    <location>
        <begin position="21"/>
        <end position="49"/>
    </location>
</feature>
<name>A0A8B8GFK2_9HEMI</name>
<dbReference type="AlphaFoldDB" id="A0A8B8GFK2"/>
<feature type="coiled-coil region" evidence="1">
    <location>
        <begin position="377"/>
        <end position="415"/>
    </location>
</feature>
<sequence length="643" mass="74126">MDLIKNVLFANGNRMTENVCNNGLDEESKMDKEPKRNEEYDDGTFQEDGPIGARGHVFCSDSESMDSAAVSSSTHFHGYETDMNGYDDEYDGPKDRLSVGTASAIRRRQIVDEYRARIEDDKEKYLNHTSQVSALKSELAYQTDEVHNQRRCIVGLKSKVNAVTAELRKRTNDLTVALRQLCRITADKRELEDKVSRTSDQTNALTAELEHARAELVRSRELLDARSEAGDRLTCDLDATNRQLELLRRDYQLSMEKSIEDKIVMEDLKYTVARLEHELDQSSTERKKLQQRVEKQQQDTTNCVFNVAKKLKSLKSENAELNLRLEKLSKAESVDVALQTDLTSTQFHLGQADAGPSDDVSVCSCSVGSTDHDCILNYSKREKIQELQSELDETKERYRDKEQDYQQIIAALEKKMAKNKTHEKNKVNEYKLNIKMKDRQFVDLSEEFKSVIRQKNDIINSERNNCIEIKKQLDDQKALLELQKHNTCDEQMKYKDQIKILVEKIDIQSKKVDELTNYIQELKAKQIKTDKPKEFTKTSKSVIYSDIEVKSKTPILKKSTTKYSSCQLKNQKYKIETLNAVHSTCTNKRVHNSQIEKSGAEKMYGKDDPLRKLYESIQQGRNIKRRTQQDFLLGRTNGRSTDT</sequence>
<reference evidence="4" key="1">
    <citation type="submission" date="2025-08" db="UniProtKB">
        <authorList>
            <consortium name="RefSeq"/>
        </authorList>
    </citation>
    <scope>IDENTIFICATION</scope>
    <source>
        <tissue evidence="4">Whole body</tissue>
    </source>
</reference>
<evidence type="ECO:0000256" key="2">
    <source>
        <dbReference type="SAM" id="MobiDB-lite"/>
    </source>
</evidence>
<keyword evidence="1" id="KW-0175">Coiled coil</keyword>
<dbReference type="RefSeq" id="XP_025421635.1">
    <property type="nucleotide sequence ID" value="XM_025565850.1"/>
</dbReference>
<protein>
    <submittedName>
        <fullName evidence="4">Myosin-1-like</fullName>
    </submittedName>
</protein>
<keyword evidence="3" id="KW-1185">Reference proteome</keyword>
<evidence type="ECO:0000313" key="3">
    <source>
        <dbReference type="Proteomes" id="UP000694846"/>
    </source>
</evidence>
<dbReference type="OrthoDB" id="10565327at2759"/>
<evidence type="ECO:0000313" key="4">
    <source>
        <dbReference type="RefSeq" id="XP_025421635.1"/>
    </source>
</evidence>
<proteinExistence type="predicted"/>
<gene>
    <name evidence="4" type="primary">LOC112691562</name>
</gene>
<evidence type="ECO:0000256" key="1">
    <source>
        <dbReference type="SAM" id="Coils"/>
    </source>
</evidence>
<feature type="compositionally biased region" description="Basic and acidic residues" evidence="2">
    <location>
        <begin position="26"/>
        <end position="38"/>
    </location>
</feature>
<organism evidence="3 4">
    <name type="scientific">Sipha flava</name>
    <name type="common">yellow sugarcane aphid</name>
    <dbReference type="NCBI Taxonomy" id="143950"/>
    <lineage>
        <taxon>Eukaryota</taxon>
        <taxon>Metazoa</taxon>
        <taxon>Ecdysozoa</taxon>
        <taxon>Arthropoda</taxon>
        <taxon>Hexapoda</taxon>
        <taxon>Insecta</taxon>
        <taxon>Pterygota</taxon>
        <taxon>Neoptera</taxon>
        <taxon>Paraneoptera</taxon>
        <taxon>Hemiptera</taxon>
        <taxon>Sternorrhyncha</taxon>
        <taxon>Aphidomorpha</taxon>
        <taxon>Aphidoidea</taxon>
        <taxon>Aphididae</taxon>
        <taxon>Sipha</taxon>
    </lineage>
</organism>